<dbReference type="Gene3D" id="1.25.10.10">
    <property type="entry name" value="Leucine-rich Repeat Variant"/>
    <property type="match status" value="1"/>
</dbReference>
<dbReference type="InterPro" id="IPR011989">
    <property type="entry name" value="ARM-like"/>
</dbReference>
<reference evidence="1" key="1">
    <citation type="submission" date="2018-06" db="EMBL/GenBank/DDBJ databases">
        <authorList>
            <person name="Zhirakovskaya E."/>
        </authorList>
    </citation>
    <scope>NUCLEOTIDE SEQUENCE</scope>
</reference>
<name>A0A3B1BRR6_9ZZZZ</name>
<evidence type="ECO:0000313" key="1">
    <source>
        <dbReference type="EMBL" id="VAX14893.1"/>
    </source>
</evidence>
<organism evidence="1">
    <name type="scientific">hydrothermal vent metagenome</name>
    <dbReference type="NCBI Taxonomy" id="652676"/>
    <lineage>
        <taxon>unclassified sequences</taxon>
        <taxon>metagenomes</taxon>
        <taxon>ecological metagenomes</taxon>
    </lineage>
</organism>
<gene>
    <name evidence="1" type="ORF">MNBD_NITROSPINAE01-554</name>
</gene>
<proteinExistence type="predicted"/>
<dbReference type="EMBL" id="UOGC01000001">
    <property type="protein sequence ID" value="VAX14893.1"/>
    <property type="molecule type" value="Genomic_DNA"/>
</dbReference>
<sequence length="266" mass="29100">MSDRTDEIVKAFAAQDSCQCESGMAKIAGLSNLTTDEKIKIASALGAMFYRDERGNTALTKLIKEAESMIASFGPDVIDWIIGQFDEADAESAEHLAKSLGLIGTEAVDKTRTAFTSYKNNPYILINLLSAVGHFNDPSSVKLLPEVLEHAKTDEVQVKSAAFYCLGRLCNRLPAGTLADDEKTAMFDSLFSGLSHPKALVRRHAVRALGKMAVNSYLTAEQSAKVNKAFRAILGMDDYEWDDAYIVRTEAEYYLSHSLHSENTGG</sequence>
<dbReference type="InterPro" id="IPR016024">
    <property type="entry name" value="ARM-type_fold"/>
</dbReference>
<dbReference type="AlphaFoldDB" id="A0A3B1BRR6"/>
<accession>A0A3B1BRR6</accession>
<dbReference type="SUPFAM" id="SSF48371">
    <property type="entry name" value="ARM repeat"/>
    <property type="match status" value="1"/>
</dbReference>
<protein>
    <submittedName>
        <fullName evidence="1">Uncharacterized protein</fullName>
    </submittedName>
</protein>